<sequence length="149" mass="16397">MTKTAILILASALTFTACKSRQNADTANLPKDISLKPDNNLIQQQDREELSLMLKEIETFATSKTCSDASEWKFAAIGAKPCGGPSSYIAYPLALETEILEKINLFTRKQSTFNTKYQLISDCRMVMPPVGMKCVDGKAVLISEVAEVQ</sequence>
<gene>
    <name evidence="1" type="ORF">H9628_01080</name>
</gene>
<organism evidence="1 2">
    <name type="scientific">Kaistella pullorum</name>
    <dbReference type="NCBI Taxonomy" id="2763074"/>
    <lineage>
        <taxon>Bacteria</taxon>
        <taxon>Pseudomonadati</taxon>
        <taxon>Bacteroidota</taxon>
        <taxon>Flavobacteriia</taxon>
        <taxon>Flavobacteriales</taxon>
        <taxon>Weeksellaceae</taxon>
        <taxon>Chryseobacterium group</taxon>
        <taxon>Kaistella</taxon>
    </lineage>
</organism>
<evidence type="ECO:0000313" key="1">
    <source>
        <dbReference type="EMBL" id="MBD8017061.1"/>
    </source>
</evidence>
<protein>
    <recommendedName>
        <fullName evidence="3">Lipoprotein</fullName>
    </recommendedName>
</protein>
<dbReference type="PROSITE" id="PS51257">
    <property type="entry name" value="PROKAR_LIPOPROTEIN"/>
    <property type="match status" value="1"/>
</dbReference>
<dbReference type="RefSeq" id="WP_251832272.1">
    <property type="nucleotide sequence ID" value="NZ_JACSPS010000001.1"/>
</dbReference>
<dbReference type="Proteomes" id="UP000626242">
    <property type="component" value="Unassembled WGS sequence"/>
</dbReference>
<evidence type="ECO:0000313" key="2">
    <source>
        <dbReference type="Proteomes" id="UP000626242"/>
    </source>
</evidence>
<keyword evidence="2" id="KW-1185">Reference proteome</keyword>
<evidence type="ECO:0008006" key="3">
    <source>
        <dbReference type="Google" id="ProtNLM"/>
    </source>
</evidence>
<dbReference type="EMBL" id="JACSPS010000001">
    <property type="protein sequence ID" value="MBD8017061.1"/>
    <property type="molecule type" value="Genomic_DNA"/>
</dbReference>
<reference evidence="1 2" key="1">
    <citation type="submission" date="2020-08" db="EMBL/GenBank/DDBJ databases">
        <title>A Genomic Blueprint of the Chicken Gut Microbiome.</title>
        <authorList>
            <person name="Gilroy R."/>
            <person name="Ravi A."/>
            <person name="Getino M."/>
            <person name="Pursley I."/>
            <person name="Horton D.L."/>
            <person name="Alikhan N.-F."/>
            <person name="Baker D."/>
            <person name="Gharbi K."/>
            <person name="Hall N."/>
            <person name="Watson M."/>
            <person name="Adriaenssens E.M."/>
            <person name="Foster-Nyarko E."/>
            <person name="Jarju S."/>
            <person name="Secka A."/>
            <person name="Antonio M."/>
            <person name="Oren A."/>
            <person name="Chaudhuri R."/>
            <person name="La Ragione R.M."/>
            <person name="Hildebrand F."/>
            <person name="Pallen M.J."/>
        </authorList>
    </citation>
    <scope>NUCLEOTIDE SEQUENCE [LARGE SCALE GENOMIC DNA]</scope>
    <source>
        <strain evidence="1 2">Sa1CVA4</strain>
    </source>
</reference>
<name>A0ABR8WK49_9FLAO</name>
<accession>A0ABR8WK49</accession>
<comment type="caution">
    <text evidence="1">The sequence shown here is derived from an EMBL/GenBank/DDBJ whole genome shotgun (WGS) entry which is preliminary data.</text>
</comment>
<proteinExistence type="predicted"/>